<evidence type="ECO:0000256" key="1">
    <source>
        <dbReference type="SAM" id="MobiDB-lite"/>
    </source>
</evidence>
<feature type="region of interest" description="Disordered" evidence="1">
    <location>
        <begin position="1"/>
        <end position="40"/>
    </location>
</feature>
<evidence type="ECO:0000313" key="4">
    <source>
        <dbReference type="Proteomes" id="UP000003781"/>
    </source>
</evidence>
<feature type="compositionally biased region" description="Polar residues" evidence="1">
    <location>
        <begin position="1"/>
        <end position="13"/>
    </location>
</feature>
<accession>A3IMS6</accession>
<keyword evidence="2" id="KW-1133">Transmembrane helix</keyword>
<dbReference type="OrthoDB" id="581813at2"/>
<name>A3IMS6_9CHRO</name>
<feature type="compositionally biased region" description="Basic and acidic residues" evidence="1">
    <location>
        <begin position="20"/>
        <end position="34"/>
    </location>
</feature>
<sequence length="182" mass="19633">MSKQSPSSPTRPYSTFGKFPSEDAAKETKRKLEESGLNSEQITVTTENFNPPLKLEQTQAINNLKMGAITGGILGTLIGCLVSLILTDFAHLGFAAFENFKTIHYLTPVIAGIVAAAGMGSILSLSGANIAKTDEDLKNINNSSNRSLEKMFLVMIKGTVQEIDLARKIITQQAGIVEESDR</sequence>
<keyword evidence="2" id="KW-0812">Transmembrane</keyword>
<dbReference type="eggNOG" id="ENOG503425Y">
    <property type="taxonomic scope" value="Bacteria"/>
</dbReference>
<feature type="transmembrane region" description="Helical" evidence="2">
    <location>
        <begin position="103"/>
        <end position="125"/>
    </location>
</feature>
<reference evidence="3 4" key="1">
    <citation type="submission" date="2007-03" db="EMBL/GenBank/DDBJ databases">
        <authorList>
            <person name="Stal L."/>
            <person name="Ferriera S."/>
            <person name="Johnson J."/>
            <person name="Kravitz S."/>
            <person name="Beeson K."/>
            <person name="Sutton G."/>
            <person name="Rogers Y.-H."/>
            <person name="Friedman R."/>
            <person name="Frazier M."/>
            <person name="Venter J.C."/>
        </authorList>
    </citation>
    <scope>NUCLEOTIDE SEQUENCE [LARGE SCALE GENOMIC DNA]</scope>
    <source>
        <strain evidence="3 4">CCY0110</strain>
    </source>
</reference>
<dbReference type="EMBL" id="AAXW01000008">
    <property type="protein sequence ID" value="EAZ92179.1"/>
    <property type="molecule type" value="Genomic_DNA"/>
</dbReference>
<comment type="caution">
    <text evidence="3">The sequence shown here is derived from an EMBL/GenBank/DDBJ whole genome shotgun (WGS) entry which is preliminary data.</text>
</comment>
<dbReference type="Proteomes" id="UP000003781">
    <property type="component" value="Unassembled WGS sequence"/>
</dbReference>
<evidence type="ECO:0000256" key="2">
    <source>
        <dbReference type="SAM" id="Phobius"/>
    </source>
</evidence>
<keyword evidence="4" id="KW-1185">Reference proteome</keyword>
<feature type="transmembrane region" description="Helical" evidence="2">
    <location>
        <begin position="73"/>
        <end position="97"/>
    </location>
</feature>
<dbReference type="AlphaFoldDB" id="A3IMS6"/>
<protein>
    <submittedName>
        <fullName evidence="3">Uncharacterized protein</fullName>
    </submittedName>
</protein>
<organism evidence="3 4">
    <name type="scientific">Crocosphaera chwakensis CCY0110</name>
    <dbReference type="NCBI Taxonomy" id="391612"/>
    <lineage>
        <taxon>Bacteria</taxon>
        <taxon>Bacillati</taxon>
        <taxon>Cyanobacteriota</taxon>
        <taxon>Cyanophyceae</taxon>
        <taxon>Oscillatoriophycideae</taxon>
        <taxon>Chroococcales</taxon>
        <taxon>Aphanothecaceae</taxon>
        <taxon>Crocosphaera</taxon>
        <taxon>Crocosphaera chwakensis</taxon>
    </lineage>
</organism>
<keyword evidence="2" id="KW-0472">Membrane</keyword>
<gene>
    <name evidence="3" type="ORF">CY0110_24751</name>
</gene>
<evidence type="ECO:0000313" key="3">
    <source>
        <dbReference type="EMBL" id="EAZ92179.1"/>
    </source>
</evidence>
<dbReference type="RefSeq" id="WP_008274684.1">
    <property type="nucleotide sequence ID" value="NZ_AAXW01000008.1"/>
</dbReference>
<proteinExistence type="predicted"/>